<dbReference type="AlphaFoldDB" id="A0A2A2JCX3"/>
<dbReference type="PROSITE" id="PS51421">
    <property type="entry name" value="RAS"/>
    <property type="match status" value="1"/>
</dbReference>
<reference evidence="3 4" key="1">
    <citation type="journal article" date="2017" name="Curr. Biol.">
        <title>Genome architecture and evolution of a unichromosomal asexual nematode.</title>
        <authorList>
            <person name="Fradin H."/>
            <person name="Zegar C."/>
            <person name="Gutwein M."/>
            <person name="Lucas J."/>
            <person name="Kovtun M."/>
            <person name="Corcoran D."/>
            <person name="Baugh L.R."/>
            <person name="Kiontke K."/>
            <person name="Gunsalus K."/>
            <person name="Fitch D.H."/>
            <person name="Piano F."/>
        </authorList>
    </citation>
    <scope>NUCLEOTIDE SEQUENCE [LARGE SCALE GENOMIC DNA]</scope>
    <source>
        <strain evidence="3">PF1309</strain>
    </source>
</reference>
<keyword evidence="2" id="KW-0342">GTP-binding</keyword>
<evidence type="ECO:0000313" key="3">
    <source>
        <dbReference type="EMBL" id="PAV59464.1"/>
    </source>
</evidence>
<dbReference type="InterPro" id="IPR001806">
    <property type="entry name" value="Small_GTPase"/>
</dbReference>
<dbReference type="PANTHER" id="PTHR47977">
    <property type="entry name" value="RAS-RELATED PROTEIN RAB"/>
    <property type="match status" value="1"/>
</dbReference>
<dbReference type="InterPro" id="IPR027417">
    <property type="entry name" value="P-loop_NTPase"/>
</dbReference>
<proteinExistence type="predicted"/>
<dbReference type="PROSITE" id="PS51419">
    <property type="entry name" value="RAB"/>
    <property type="match status" value="1"/>
</dbReference>
<comment type="caution">
    <text evidence="3">The sequence shown here is derived from an EMBL/GenBank/DDBJ whole genome shotgun (WGS) entry which is preliminary data.</text>
</comment>
<dbReference type="Gene3D" id="3.40.50.300">
    <property type="entry name" value="P-loop containing nucleotide triphosphate hydrolases"/>
    <property type="match status" value="1"/>
</dbReference>
<protein>
    <submittedName>
        <fullName evidence="3">Uncharacterized protein</fullName>
    </submittedName>
</protein>
<dbReference type="SUPFAM" id="SSF52540">
    <property type="entry name" value="P-loop containing nucleoside triphosphate hydrolases"/>
    <property type="match status" value="1"/>
</dbReference>
<dbReference type="SMART" id="SM00175">
    <property type="entry name" value="RAB"/>
    <property type="match status" value="1"/>
</dbReference>
<gene>
    <name evidence="3" type="ORF">WR25_13567</name>
</gene>
<name>A0A2A2JCX3_9BILA</name>
<keyword evidence="1" id="KW-0547">Nucleotide-binding</keyword>
<accession>A0A2A2JCX3</accession>
<dbReference type="Pfam" id="PF00071">
    <property type="entry name" value="Ras"/>
    <property type="match status" value="1"/>
</dbReference>
<dbReference type="Proteomes" id="UP000218231">
    <property type="component" value="Unassembled WGS sequence"/>
</dbReference>
<dbReference type="GO" id="GO:0005525">
    <property type="term" value="F:GTP binding"/>
    <property type="evidence" value="ECO:0007669"/>
    <property type="project" value="UniProtKB-KW"/>
</dbReference>
<sequence length="202" mass="22831">MTDQPHPLKVVLVGESGAGKTALLERYVTNKFDDREIQTTIGIDFKSVTIPVDNQLVRLQVWDTAGQERFRQLVPSYVRNAAVALLVFDLSNDNAAEHISRWKSYIERERGTGTLIIIVGNKRDLKERRRASVTRINQIICELDLPYMETSARTGENVAELFDRVARLPLNKEVPKRENGIQLEKSSPPTSVMHNLKNSCCG</sequence>
<dbReference type="SMART" id="SM00173">
    <property type="entry name" value="RAS"/>
    <property type="match status" value="1"/>
</dbReference>
<dbReference type="SMART" id="SM00176">
    <property type="entry name" value="RAN"/>
    <property type="match status" value="1"/>
</dbReference>
<dbReference type="PROSITE" id="PS51417">
    <property type="entry name" value="ARF"/>
    <property type="match status" value="1"/>
</dbReference>
<dbReference type="STRING" id="2018661.A0A2A2JCX3"/>
<dbReference type="PROSITE" id="PS51420">
    <property type="entry name" value="RHO"/>
    <property type="match status" value="1"/>
</dbReference>
<evidence type="ECO:0000256" key="2">
    <source>
        <dbReference type="ARBA" id="ARBA00023134"/>
    </source>
</evidence>
<dbReference type="PRINTS" id="PR00449">
    <property type="entry name" value="RASTRNSFRMNG"/>
</dbReference>
<dbReference type="FunFam" id="3.40.50.300:FF:001462">
    <property type="entry name" value="Small GTP-binding protein, putative"/>
    <property type="match status" value="1"/>
</dbReference>
<dbReference type="EMBL" id="LIAE01010526">
    <property type="protein sequence ID" value="PAV59464.1"/>
    <property type="molecule type" value="Genomic_DNA"/>
</dbReference>
<keyword evidence="4" id="KW-1185">Reference proteome</keyword>
<dbReference type="OrthoDB" id="63533at2759"/>
<evidence type="ECO:0000313" key="4">
    <source>
        <dbReference type="Proteomes" id="UP000218231"/>
    </source>
</evidence>
<dbReference type="SMART" id="SM00174">
    <property type="entry name" value="RHO"/>
    <property type="match status" value="1"/>
</dbReference>
<dbReference type="NCBIfam" id="TIGR00231">
    <property type="entry name" value="small_GTP"/>
    <property type="match status" value="1"/>
</dbReference>
<dbReference type="InterPro" id="IPR050227">
    <property type="entry name" value="Rab"/>
</dbReference>
<dbReference type="GO" id="GO:0003924">
    <property type="term" value="F:GTPase activity"/>
    <property type="evidence" value="ECO:0007669"/>
    <property type="project" value="InterPro"/>
</dbReference>
<organism evidence="3 4">
    <name type="scientific">Diploscapter pachys</name>
    <dbReference type="NCBI Taxonomy" id="2018661"/>
    <lineage>
        <taxon>Eukaryota</taxon>
        <taxon>Metazoa</taxon>
        <taxon>Ecdysozoa</taxon>
        <taxon>Nematoda</taxon>
        <taxon>Chromadorea</taxon>
        <taxon>Rhabditida</taxon>
        <taxon>Rhabditina</taxon>
        <taxon>Rhabditomorpha</taxon>
        <taxon>Rhabditoidea</taxon>
        <taxon>Rhabditidae</taxon>
        <taxon>Diploscapter</taxon>
    </lineage>
</organism>
<dbReference type="InterPro" id="IPR005225">
    <property type="entry name" value="Small_GTP-bd"/>
</dbReference>
<evidence type="ECO:0000256" key="1">
    <source>
        <dbReference type="ARBA" id="ARBA00022741"/>
    </source>
</evidence>
<dbReference type="CDD" id="cd00154">
    <property type="entry name" value="Rab"/>
    <property type="match status" value="1"/>
</dbReference>